<dbReference type="InterPro" id="IPR000031">
    <property type="entry name" value="PurE_dom"/>
</dbReference>
<dbReference type="STRING" id="869213.GCA_000517085_03395"/>
<organism evidence="2 3">
    <name type="scientific">Saccharicrinis fermentans DSM 9555 = JCM 21142</name>
    <dbReference type="NCBI Taxonomy" id="869213"/>
    <lineage>
        <taxon>Bacteria</taxon>
        <taxon>Pseudomonadati</taxon>
        <taxon>Bacteroidota</taxon>
        <taxon>Bacteroidia</taxon>
        <taxon>Marinilabiliales</taxon>
        <taxon>Marinilabiliaceae</taxon>
        <taxon>Saccharicrinis</taxon>
    </lineage>
</organism>
<evidence type="ECO:0000259" key="1">
    <source>
        <dbReference type="SMART" id="SM01001"/>
    </source>
</evidence>
<evidence type="ECO:0000313" key="2">
    <source>
        <dbReference type="EMBL" id="GAF02471.1"/>
    </source>
</evidence>
<dbReference type="Pfam" id="PF00731">
    <property type="entry name" value="AIRC"/>
    <property type="match status" value="1"/>
</dbReference>
<name>W7YDB4_9BACT</name>
<reference evidence="2 3" key="1">
    <citation type="journal article" date="2014" name="Genome Announc.">
        <title>Draft Genome Sequence of Cytophaga fermentans JCM 21142T, a Facultative Anaerobe Isolated from Marine Mud.</title>
        <authorList>
            <person name="Starns D."/>
            <person name="Oshima K."/>
            <person name="Suda W."/>
            <person name="Iino T."/>
            <person name="Yuki M."/>
            <person name="Inoue J."/>
            <person name="Kitamura K."/>
            <person name="Iida T."/>
            <person name="Darby A."/>
            <person name="Hattori M."/>
            <person name="Ohkuma M."/>
        </authorList>
    </citation>
    <scope>NUCLEOTIDE SEQUENCE [LARGE SCALE GENOMIC DNA]</scope>
    <source>
        <strain evidence="2 3">JCM 21142</strain>
    </source>
</reference>
<protein>
    <submittedName>
        <fullName evidence="2">Phosphoribosylaminoimidazole carboxylase</fullName>
    </submittedName>
</protein>
<comment type="caution">
    <text evidence="2">The sequence shown here is derived from an EMBL/GenBank/DDBJ whole genome shotgun (WGS) entry which is preliminary data.</text>
</comment>
<dbReference type="GO" id="GO:0006189">
    <property type="term" value="P:'de novo' IMP biosynthetic process"/>
    <property type="evidence" value="ECO:0007669"/>
    <property type="project" value="InterPro"/>
</dbReference>
<dbReference type="EMBL" id="BAMD01000009">
    <property type="protein sequence ID" value="GAF02471.1"/>
    <property type="molecule type" value="Genomic_DNA"/>
</dbReference>
<proteinExistence type="predicted"/>
<dbReference type="AlphaFoldDB" id="W7YDB4"/>
<feature type="domain" description="PurE" evidence="1">
    <location>
        <begin position="141"/>
        <end position="274"/>
    </location>
</feature>
<evidence type="ECO:0000313" key="3">
    <source>
        <dbReference type="Proteomes" id="UP000019402"/>
    </source>
</evidence>
<gene>
    <name evidence="2" type="ORF">JCM21142_31106</name>
</gene>
<sequence length="284" mass="30849">MNEKCIINSLNLAKRELKQHQSIDKTHKMTFDEIFNKIQAGEISKEEAQQHFSLEWMETASRSILDVNRGMRTNIPEIIYGEYKSLDQTIELASKILNTHPRVVISRSPFNDEVAQHFDNHHPLLKGDKVLVIGELPQAYGHILVVSAGAADHPICEECEIVLKALGVNPIVFEDRGIAHPTRVLEAIKEGIKKNVKAVIVVAGMEGALAPFVASLVSLPAIGVPTSVGYGFRAKEAALTSMLASCAPNLTVVNIDGGLRAAVVAALIAKNSTNSTNTQNDKSS</sequence>
<dbReference type="PANTHER" id="PTHR43064">
    <property type="entry name" value="PHOSPHORIBOSYLAMINOIMIDAZOLE CARBOXYLASE-RELATED"/>
    <property type="match status" value="1"/>
</dbReference>
<dbReference type="PANTHER" id="PTHR43064:SF1">
    <property type="entry name" value="SLL1489 PROTEIN"/>
    <property type="match status" value="1"/>
</dbReference>
<dbReference type="eggNOG" id="COG1691">
    <property type="taxonomic scope" value="Bacteria"/>
</dbReference>
<accession>W7YDB4</accession>
<dbReference type="InterPro" id="IPR039476">
    <property type="entry name" value="P2CMN_synthase_LarB"/>
</dbReference>
<dbReference type="Proteomes" id="UP000019402">
    <property type="component" value="Unassembled WGS sequence"/>
</dbReference>
<dbReference type="Gene3D" id="3.40.50.1970">
    <property type="match status" value="1"/>
</dbReference>
<dbReference type="GO" id="GO:0016787">
    <property type="term" value="F:hydrolase activity"/>
    <property type="evidence" value="ECO:0007669"/>
    <property type="project" value="InterPro"/>
</dbReference>
<keyword evidence="3" id="KW-1185">Reference proteome</keyword>
<dbReference type="SUPFAM" id="SSF52255">
    <property type="entry name" value="N5-CAIR mutase (phosphoribosylaminoimidazole carboxylase, PurE)"/>
    <property type="match status" value="1"/>
</dbReference>
<dbReference type="NCBIfam" id="NF033503">
    <property type="entry name" value="LarB"/>
    <property type="match status" value="1"/>
</dbReference>
<dbReference type="SMART" id="SM01001">
    <property type="entry name" value="AIRC"/>
    <property type="match status" value="1"/>
</dbReference>